<proteinExistence type="predicted"/>
<dbReference type="RefSeq" id="WP_007021104.1">
    <property type="nucleotide sequence ID" value="NZ_CH724125.1"/>
</dbReference>
<dbReference type="EMBL" id="AAOW01000024">
    <property type="protein sequence ID" value="EAR60097.1"/>
    <property type="molecule type" value="Genomic_DNA"/>
</dbReference>
<organism evidence="1 2">
    <name type="scientific">Neptuniibacter caesariensis</name>
    <dbReference type="NCBI Taxonomy" id="207954"/>
    <lineage>
        <taxon>Bacteria</taxon>
        <taxon>Pseudomonadati</taxon>
        <taxon>Pseudomonadota</taxon>
        <taxon>Gammaproteobacteria</taxon>
        <taxon>Oceanospirillales</taxon>
        <taxon>Oceanospirillaceae</taxon>
        <taxon>Neptuniibacter</taxon>
    </lineage>
</organism>
<accession>A0A7U8GRD8</accession>
<dbReference type="AlphaFoldDB" id="A0A7U8GRD8"/>
<gene>
    <name evidence="1" type="ORF">MED92_17197</name>
</gene>
<dbReference type="Proteomes" id="UP000002171">
    <property type="component" value="Unassembled WGS sequence"/>
</dbReference>
<comment type="caution">
    <text evidence="1">The sequence shown here is derived from an EMBL/GenBank/DDBJ whole genome shotgun (WGS) entry which is preliminary data.</text>
</comment>
<evidence type="ECO:0000313" key="2">
    <source>
        <dbReference type="Proteomes" id="UP000002171"/>
    </source>
</evidence>
<dbReference type="OrthoDB" id="7859710at2"/>
<dbReference type="InterPro" id="IPR011008">
    <property type="entry name" value="Dimeric_a/b-barrel"/>
</dbReference>
<evidence type="ECO:0008006" key="3">
    <source>
        <dbReference type="Google" id="ProtNLM"/>
    </source>
</evidence>
<reference evidence="1 2" key="1">
    <citation type="submission" date="2006-02" db="EMBL/GenBank/DDBJ databases">
        <authorList>
            <person name="Pinhassi J."/>
            <person name="Pedros-Alio C."/>
            <person name="Ferriera S."/>
            <person name="Johnson J."/>
            <person name="Kravitz S."/>
            <person name="Halpern A."/>
            <person name="Remington K."/>
            <person name="Beeson K."/>
            <person name="Tran B."/>
            <person name="Rogers Y.-H."/>
            <person name="Friedman R."/>
            <person name="Venter J.C."/>
        </authorList>
    </citation>
    <scope>NUCLEOTIDE SEQUENCE [LARGE SCALE GENOMIC DNA]</scope>
    <source>
        <strain evidence="1 2">MED92</strain>
    </source>
</reference>
<evidence type="ECO:0000313" key="1">
    <source>
        <dbReference type="EMBL" id="EAR60097.1"/>
    </source>
</evidence>
<name>A0A7U8GRD8_NEPCE</name>
<sequence>MTTTVVEMVTYQVKSETNLSHLSESHVAVNQFISQQPGFLYRSVSKDVNDLWHDIVYWQDMDSAKAAGEAFMASKEGQYLCSLVDMDSCHMKHMQVEAEAMICETGA</sequence>
<dbReference type="SUPFAM" id="SSF54909">
    <property type="entry name" value="Dimeric alpha+beta barrel"/>
    <property type="match status" value="1"/>
</dbReference>
<keyword evidence="2" id="KW-1185">Reference proteome</keyword>
<protein>
    <recommendedName>
        <fullName evidence="3">ABM domain-containing protein</fullName>
    </recommendedName>
</protein>